<feature type="compositionally biased region" description="Acidic residues" evidence="2">
    <location>
        <begin position="151"/>
        <end position="170"/>
    </location>
</feature>
<organism evidence="3 4">
    <name type="scientific">Phlyctema vagabunda</name>
    <dbReference type="NCBI Taxonomy" id="108571"/>
    <lineage>
        <taxon>Eukaryota</taxon>
        <taxon>Fungi</taxon>
        <taxon>Dikarya</taxon>
        <taxon>Ascomycota</taxon>
        <taxon>Pezizomycotina</taxon>
        <taxon>Leotiomycetes</taxon>
        <taxon>Helotiales</taxon>
        <taxon>Dermateaceae</taxon>
        <taxon>Phlyctema</taxon>
    </lineage>
</organism>
<keyword evidence="4" id="KW-1185">Reference proteome</keyword>
<feature type="compositionally biased region" description="Basic and acidic residues" evidence="2">
    <location>
        <begin position="81"/>
        <end position="105"/>
    </location>
</feature>
<feature type="region of interest" description="Disordered" evidence="2">
    <location>
        <begin position="286"/>
        <end position="353"/>
    </location>
</feature>
<dbReference type="Pfam" id="PF13300">
    <property type="entry name" value="DUF4078"/>
    <property type="match status" value="1"/>
</dbReference>
<feature type="region of interest" description="Disordered" evidence="2">
    <location>
        <begin position="236"/>
        <end position="257"/>
    </location>
</feature>
<feature type="compositionally biased region" description="Basic and acidic residues" evidence="2">
    <location>
        <begin position="286"/>
        <end position="324"/>
    </location>
</feature>
<gene>
    <name evidence="3" type="ORF">PVAG01_07216</name>
</gene>
<dbReference type="PANTHER" id="PTHR15885:SF1">
    <property type="entry name" value="COILED-COIL DOMAIN-CONTAINING PROTEIN 174"/>
    <property type="match status" value="1"/>
</dbReference>
<comment type="caution">
    <text evidence="3">The sequence shown here is derived from an EMBL/GenBank/DDBJ whole genome shotgun (WGS) entry which is preliminary data.</text>
</comment>
<evidence type="ECO:0000313" key="4">
    <source>
        <dbReference type="Proteomes" id="UP001629113"/>
    </source>
</evidence>
<evidence type="ECO:0000256" key="2">
    <source>
        <dbReference type="SAM" id="MobiDB-lite"/>
    </source>
</evidence>
<feature type="region of interest" description="Disordered" evidence="2">
    <location>
        <begin position="1"/>
        <end position="105"/>
    </location>
</feature>
<evidence type="ECO:0000313" key="3">
    <source>
        <dbReference type="EMBL" id="KAL3420771.1"/>
    </source>
</evidence>
<sequence length="353" mass="40111">MASDESLYGIRKPKNKHKEISSSTSLAFSSTLSSLISSTSSSRPSERTSAGRPRPSKNKPDIFSTHNKNSKKRAAQDLEEDNRHAPRRELGAVEGSELHRSKRKMEEKARLYAAMKRGDYVPGANEPEALIDFDRKWAENEARGHGNELDTSSDDDGGYDDGGEMVDYEDEYGRAKRGTRAEAERMERRKTSRILGAEELDRMSARPAMPSQLIYGDTVQTAAFNPDEPVAAQMEELARKRDRSATPPEAKHYEADKEIRTKGVGFYSFSKDEATRGREMEALERERLETERVRKEKEERKDKRRQEIEERRRAIAEKRAKKQADSFLEGLSADMISRDDEGEVKDETNVEAT</sequence>
<name>A0ABR4PCK4_9HELO</name>
<feature type="region of interest" description="Disordered" evidence="2">
    <location>
        <begin position="142"/>
        <end position="203"/>
    </location>
</feature>
<dbReference type="EMBL" id="JBFCZG010000006">
    <property type="protein sequence ID" value="KAL3420771.1"/>
    <property type="molecule type" value="Genomic_DNA"/>
</dbReference>
<keyword evidence="1" id="KW-0175">Coiled coil</keyword>
<proteinExistence type="predicted"/>
<dbReference type="PANTHER" id="PTHR15885">
    <property type="entry name" value="COILED-COIL DOMAIN-CONTAINING PROTEIN 174"/>
    <property type="match status" value="1"/>
</dbReference>
<evidence type="ECO:0000256" key="1">
    <source>
        <dbReference type="ARBA" id="ARBA00023054"/>
    </source>
</evidence>
<dbReference type="InterPro" id="IPR025066">
    <property type="entry name" value="CCDC174-like"/>
</dbReference>
<evidence type="ECO:0008006" key="5">
    <source>
        <dbReference type="Google" id="ProtNLM"/>
    </source>
</evidence>
<protein>
    <recommendedName>
        <fullName evidence="5">Nuclear speckle splicing regulatory protein 1 N-terminal domain-containing protein</fullName>
    </recommendedName>
</protein>
<feature type="compositionally biased region" description="Basic and acidic residues" evidence="2">
    <location>
        <begin position="171"/>
        <end position="189"/>
    </location>
</feature>
<accession>A0ABR4PCK4</accession>
<feature type="compositionally biased region" description="Low complexity" evidence="2">
    <location>
        <begin position="21"/>
        <end position="43"/>
    </location>
</feature>
<reference evidence="3 4" key="1">
    <citation type="submission" date="2024-06" db="EMBL/GenBank/DDBJ databases">
        <title>Complete genome of Phlyctema vagabunda strain 19-DSS-EL-015.</title>
        <authorList>
            <person name="Fiorenzani C."/>
        </authorList>
    </citation>
    <scope>NUCLEOTIDE SEQUENCE [LARGE SCALE GENOMIC DNA]</scope>
    <source>
        <strain evidence="3 4">19-DSS-EL-015</strain>
    </source>
</reference>
<dbReference type="Proteomes" id="UP001629113">
    <property type="component" value="Unassembled WGS sequence"/>
</dbReference>